<dbReference type="PANTHER" id="PTHR43739">
    <property type="entry name" value="XYLOGLUCANASE (EUROFUNG)"/>
    <property type="match status" value="1"/>
</dbReference>
<dbReference type="CDD" id="cd15482">
    <property type="entry name" value="Sialidase_non-viral"/>
    <property type="match status" value="1"/>
</dbReference>
<reference evidence="3 4" key="1">
    <citation type="submission" date="2019-03" db="EMBL/GenBank/DDBJ databases">
        <title>Genomic Encyclopedia of Type Strains, Phase IV (KMG-IV): sequencing the most valuable type-strain genomes for metagenomic binning, comparative biology and taxonomic classification.</title>
        <authorList>
            <person name="Goeker M."/>
        </authorList>
    </citation>
    <scope>NUCLEOTIDE SEQUENCE [LARGE SCALE GENOMIC DNA]</scope>
    <source>
        <strain evidence="3 4">DSM 45934</strain>
    </source>
</reference>
<dbReference type="PANTHER" id="PTHR43739:SF5">
    <property type="entry name" value="EXO-ALPHA-SIALIDASE"/>
    <property type="match status" value="1"/>
</dbReference>
<organism evidence="3 4">
    <name type="scientific">Actinocrispum wychmicini</name>
    <dbReference type="NCBI Taxonomy" id="1213861"/>
    <lineage>
        <taxon>Bacteria</taxon>
        <taxon>Bacillati</taxon>
        <taxon>Actinomycetota</taxon>
        <taxon>Actinomycetes</taxon>
        <taxon>Pseudonocardiales</taxon>
        <taxon>Pseudonocardiaceae</taxon>
        <taxon>Actinocrispum</taxon>
    </lineage>
</organism>
<protein>
    <submittedName>
        <fullName evidence="3">Putative repeat protein (TIGR01451 family)</fullName>
    </submittedName>
</protein>
<dbReference type="InterPro" id="IPR032879">
    <property type="entry name" value="FixG_C"/>
</dbReference>
<dbReference type="EMBL" id="SLWS01000004">
    <property type="protein sequence ID" value="TCO59259.1"/>
    <property type="molecule type" value="Genomic_DNA"/>
</dbReference>
<evidence type="ECO:0000259" key="1">
    <source>
        <dbReference type="Pfam" id="PF01345"/>
    </source>
</evidence>
<comment type="caution">
    <text evidence="3">The sequence shown here is derived from an EMBL/GenBank/DDBJ whole genome shotgun (WGS) entry which is preliminary data.</text>
</comment>
<dbReference type="Proteomes" id="UP000295680">
    <property type="component" value="Unassembled WGS sequence"/>
</dbReference>
<dbReference type="InterPro" id="IPR001434">
    <property type="entry name" value="OmcB-like_DUF11"/>
</dbReference>
<evidence type="ECO:0000313" key="4">
    <source>
        <dbReference type="Proteomes" id="UP000295680"/>
    </source>
</evidence>
<feature type="domain" description="DUF11" evidence="1">
    <location>
        <begin position="697"/>
        <end position="775"/>
    </location>
</feature>
<proteinExistence type="predicted"/>
<accession>A0A4R2JR16</accession>
<dbReference type="InterPro" id="IPR052025">
    <property type="entry name" value="Xyloglucanase_GH74"/>
</dbReference>
<dbReference type="InterPro" id="IPR015943">
    <property type="entry name" value="WD40/YVTN_repeat-like_dom_sf"/>
</dbReference>
<sequence>MGALAIAPSNDKIIYAGSGEGALSGDSYYGDGVYKSTDGGVSWARVSSDQFNGQASSAIEVDPTNPDHVYLATLRGRGGAKRMTHPTDAQFGVWESRDGGRNWTLKRGTKDELHGATDLVMDPRNPRMLWASFWGDAIYRSTDGGATWTSTLGTLPAGNFLEGGTRFALGLSHPNGAANPTIYTNFDYFDLSDTYHPSQVWKTVDGGTTWTVTAPGSGPDAVAGSCGTQCFYDNFVKPDPTNPNVVYVGGSYGYNNSPQSGGVFRSTDGGATWKSLGYDLHPDFHAFAFQPTNTQHVVIGNDGGIWQSFTGGGRNGAADPLSAAQWENLNGTVDPTSGALIHSTGLRITQYTSIATVPQVPGQYWGGTQDNGTLRRSLANSRWFDQAGGDGGQVLVDRTTTNPLNPNLPAYVFGTFFGISPYRYNPSEVGTFFGNETIDGGINLTDRAEFYVPWVQNQSNPNQIFLGTYRLYRTNNAEAASAGDVHFDTISPDLSTGCPGAAPNGARGCFISAIGLAQGGDGVYVGTDDGVVSVSPNAVTSNNPTWTRVGQKSLPNRPITQFAVDRSNWRVAYASYAGFGAATPRNRGHVFKTTDGGQHWDDISGRLPDVPVNSVILDPSDDNTLYIGTDVGPFSSRNGGRTWKRLGTDMPKVAVWQLDYDASHATLVAGTHGRAAYTLDTGVSTPALAVSTSDNGLPVGPGSQVHYTVTIHNDGNAPATGVRLDVPLPARTGFVSADNGGTSRGDSIRWRDLTVQTGGTTSVNFTAQIANRLPSSVTSIVNDGITLRSDQGVDASGSPHTVPIAPAHSVTITAAEQKGGARVGTDASYTVHLTNKGFQPDTYTLSTTSAWPAKTFDATCTTPAPTTPTVAPGSSTDVCVKVTVPADAANAATNDTALTVKSSGNATVGGSGTLTTIAVAVDTLIVDQDLGAPNVQTAYQDALTANGVKFSYWDLSADQALPRTYVTAHRNVVWFTGKTFPAPVTPYEGLLKTFLDGGGRLFLSGQDILDQAAGTTAFVHDYLHIAWDGTERQNDKATTAVHGVPGNPVTDGIAAVPLDHSVLNATFEDEVTPIAPATAAFTDDTTAPDALTVAAGPYKVVFLAFPLEGYGTATQKADLMKRVLTYFTT</sequence>
<dbReference type="Pfam" id="PF01345">
    <property type="entry name" value="DUF11"/>
    <property type="match status" value="1"/>
</dbReference>
<feature type="domain" description="FixG C-terminal immunoglobulin-like" evidence="2">
    <location>
        <begin position="828"/>
        <end position="903"/>
    </location>
</feature>
<dbReference type="GO" id="GO:0010411">
    <property type="term" value="P:xyloglucan metabolic process"/>
    <property type="evidence" value="ECO:0007669"/>
    <property type="project" value="TreeGrafter"/>
</dbReference>
<dbReference type="InterPro" id="IPR013783">
    <property type="entry name" value="Ig-like_fold"/>
</dbReference>
<evidence type="ECO:0000259" key="2">
    <source>
        <dbReference type="Pfam" id="PF11614"/>
    </source>
</evidence>
<dbReference type="Pfam" id="PF11614">
    <property type="entry name" value="FixG_C"/>
    <property type="match status" value="1"/>
</dbReference>
<gene>
    <name evidence="3" type="ORF">EV192_104100</name>
</gene>
<dbReference type="InterPro" id="IPR047589">
    <property type="entry name" value="DUF11_rpt"/>
</dbReference>
<dbReference type="SUPFAM" id="SSF110296">
    <property type="entry name" value="Oligoxyloglucan reducing end-specific cellobiohydrolase"/>
    <property type="match status" value="2"/>
</dbReference>
<name>A0A4R2JR16_9PSEU</name>
<dbReference type="AlphaFoldDB" id="A0A4R2JR16"/>
<dbReference type="Gene3D" id="2.60.40.10">
    <property type="entry name" value="Immunoglobulins"/>
    <property type="match status" value="2"/>
</dbReference>
<keyword evidence="4" id="KW-1185">Reference proteome</keyword>
<dbReference type="NCBIfam" id="TIGR01451">
    <property type="entry name" value="B_ant_repeat"/>
    <property type="match status" value="1"/>
</dbReference>
<dbReference type="Gene3D" id="2.130.10.10">
    <property type="entry name" value="YVTN repeat-like/Quinoprotein amine dehydrogenase"/>
    <property type="match status" value="4"/>
</dbReference>
<evidence type="ECO:0000313" key="3">
    <source>
        <dbReference type="EMBL" id="TCO59259.1"/>
    </source>
</evidence>